<evidence type="ECO:0000259" key="8">
    <source>
        <dbReference type="PROSITE" id="PS50928"/>
    </source>
</evidence>
<evidence type="ECO:0000256" key="6">
    <source>
        <dbReference type="ARBA" id="ARBA00023136"/>
    </source>
</evidence>
<evidence type="ECO:0000256" key="4">
    <source>
        <dbReference type="ARBA" id="ARBA00022692"/>
    </source>
</evidence>
<keyword evidence="5 7" id="KW-1133">Transmembrane helix</keyword>
<dbReference type="Pfam" id="PF00528">
    <property type="entry name" value="BPD_transp_1"/>
    <property type="match status" value="1"/>
</dbReference>
<dbReference type="Gene3D" id="1.10.3720.10">
    <property type="entry name" value="MetI-like"/>
    <property type="match status" value="2"/>
</dbReference>
<comment type="similarity">
    <text evidence="7">Belongs to the binding-protein-dependent transport system permease family.</text>
</comment>
<accession>A0ABS2THA4</accession>
<proteinExistence type="inferred from homology"/>
<protein>
    <submittedName>
        <fullName evidence="9">Sugar ABC transporter permease</fullName>
    </submittedName>
</protein>
<reference evidence="10" key="1">
    <citation type="submission" date="2021-02" db="EMBL/GenBank/DDBJ databases">
        <title>Leucobacter sp. CX169.</title>
        <authorList>
            <person name="Cheng Y."/>
        </authorList>
    </citation>
    <scope>NUCLEOTIDE SEQUENCE [LARGE SCALE GENOMIC DNA]</scope>
    <source>
        <strain evidence="10">JY899</strain>
    </source>
</reference>
<dbReference type="SUPFAM" id="SSF161098">
    <property type="entry name" value="MetI-like"/>
    <property type="match status" value="1"/>
</dbReference>
<keyword evidence="4 7" id="KW-0812">Transmembrane</keyword>
<keyword evidence="6 7" id="KW-0472">Membrane</keyword>
<dbReference type="InterPro" id="IPR035906">
    <property type="entry name" value="MetI-like_sf"/>
</dbReference>
<dbReference type="Proteomes" id="UP000705983">
    <property type="component" value="Unassembled WGS sequence"/>
</dbReference>
<evidence type="ECO:0000256" key="2">
    <source>
        <dbReference type="ARBA" id="ARBA00022448"/>
    </source>
</evidence>
<evidence type="ECO:0000313" key="9">
    <source>
        <dbReference type="EMBL" id="MBM9434040.1"/>
    </source>
</evidence>
<dbReference type="RefSeq" id="WP_182171648.1">
    <property type="nucleotide sequence ID" value="NZ_CP059676.1"/>
</dbReference>
<evidence type="ECO:0000256" key="1">
    <source>
        <dbReference type="ARBA" id="ARBA00004651"/>
    </source>
</evidence>
<evidence type="ECO:0000256" key="3">
    <source>
        <dbReference type="ARBA" id="ARBA00022475"/>
    </source>
</evidence>
<evidence type="ECO:0000256" key="5">
    <source>
        <dbReference type="ARBA" id="ARBA00022989"/>
    </source>
</evidence>
<feature type="transmembrane region" description="Helical" evidence="7">
    <location>
        <begin position="120"/>
        <end position="141"/>
    </location>
</feature>
<comment type="caution">
    <text evidence="9">The sequence shown here is derived from an EMBL/GenBank/DDBJ whole genome shotgun (WGS) entry which is preliminary data.</text>
</comment>
<feature type="transmembrane region" description="Helical" evidence="7">
    <location>
        <begin position="318"/>
        <end position="340"/>
    </location>
</feature>
<organism evidence="9 10">
    <name type="scientific">Flaviflexus equikiangi</name>
    <dbReference type="NCBI Taxonomy" id="2758573"/>
    <lineage>
        <taxon>Bacteria</taxon>
        <taxon>Bacillati</taxon>
        <taxon>Actinomycetota</taxon>
        <taxon>Actinomycetes</taxon>
        <taxon>Actinomycetales</taxon>
        <taxon>Actinomycetaceae</taxon>
        <taxon>Flaviflexus</taxon>
    </lineage>
</organism>
<dbReference type="InterPro" id="IPR050809">
    <property type="entry name" value="UgpAE/MalFG_permease"/>
</dbReference>
<keyword evidence="2 7" id="KW-0813">Transport</keyword>
<gene>
    <name evidence="9" type="ORF">JVW63_10070</name>
</gene>
<dbReference type="PANTHER" id="PTHR43227">
    <property type="entry name" value="BLL4140 PROTEIN"/>
    <property type="match status" value="1"/>
</dbReference>
<dbReference type="CDD" id="cd06261">
    <property type="entry name" value="TM_PBP2"/>
    <property type="match status" value="1"/>
</dbReference>
<comment type="subcellular location">
    <subcellularLocation>
        <location evidence="1 7">Cell membrane</location>
        <topology evidence="1 7">Multi-pass membrane protein</topology>
    </subcellularLocation>
</comment>
<feature type="domain" description="ABC transmembrane type-1" evidence="8">
    <location>
        <begin position="84"/>
        <end position="440"/>
    </location>
</feature>
<feature type="transmembrane region" description="Helical" evidence="7">
    <location>
        <begin position="370"/>
        <end position="392"/>
    </location>
</feature>
<feature type="transmembrane region" description="Helical" evidence="7">
    <location>
        <begin position="88"/>
        <end position="108"/>
    </location>
</feature>
<dbReference type="PROSITE" id="PS50928">
    <property type="entry name" value="ABC_TM1"/>
    <property type="match status" value="1"/>
</dbReference>
<name>A0ABS2THA4_9ACTO</name>
<evidence type="ECO:0000313" key="10">
    <source>
        <dbReference type="Proteomes" id="UP000705983"/>
    </source>
</evidence>
<keyword evidence="10" id="KW-1185">Reference proteome</keyword>
<feature type="transmembrane region" description="Helical" evidence="7">
    <location>
        <begin position="28"/>
        <end position="50"/>
    </location>
</feature>
<feature type="transmembrane region" description="Helical" evidence="7">
    <location>
        <begin position="421"/>
        <end position="441"/>
    </location>
</feature>
<sequence>MSDTTTGVKAPRQKARRGKAPISTQNRWLLGVLLGPAIFFLTVFVVYPIGYSVVRSTFSRNGESFVGFGNYVKIFTDPQTFTAFKNNLIWVLVAPLVCTVLGLIFAVLMEKIAWATAFKLIIFMPMAISMLAAGIIFRTAFQQNPDIGIANAVTVAVKNVFSSGAHYPDARLRAGEEFSGFEQQGGPGSEILSLGEFEPGDVALIPLIGIAPEYIGSTPAVEAQSEDGTITGTVWLDFVRGGGGESGQVDADKPGLGGITVEGVNSVGDVWETTTEDDGTFTLEVDEPLTIRVPASNFSAGPSGINWLGPDLITPVMILAYVWIWAGFAMVMIASGLSAVDRSLMEAARTDGASEWQVFRHITVPQLSSVLTVVIVTLMINVLKIFDLVYVIPPGSSKNAADVLATRMWTVSFGGGSDQGLGSALAIVLLILVIPFMLLNIRNFRQGGRQ</sequence>
<dbReference type="InterPro" id="IPR000515">
    <property type="entry name" value="MetI-like"/>
</dbReference>
<dbReference type="PANTHER" id="PTHR43227:SF8">
    <property type="entry name" value="DIACETYLCHITOBIOSE UPTAKE SYSTEM PERMEASE PROTEIN DASB"/>
    <property type="match status" value="1"/>
</dbReference>
<keyword evidence="3" id="KW-1003">Cell membrane</keyword>
<dbReference type="EMBL" id="JAFFJS010000006">
    <property type="protein sequence ID" value="MBM9434040.1"/>
    <property type="molecule type" value="Genomic_DNA"/>
</dbReference>
<evidence type="ECO:0000256" key="7">
    <source>
        <dbReference type="RuleBase" id="RU363032"/>
    </source>
</evidence>